<dbReference type="InterPro" id="IPR000843">
    <property type="entry name" value="HTH_LacI"/>
</dbReference>
<keyword evidence="2" id="KW-0238">DNA-binding</keyword>
<name>A0A0M2HTL0_9MICO</name>
<evidence type="ECO:0000256" key="2">
    <source>
        <dbReference type="ARBA" id="ARBA00023125"/>
    </source>
</evidence>
<dbReference type="GO" id="GO:0003700">
    <property type="term" value="F:DNA-binding transcription factor activity"/>
    <property type="evidence" value="ECO:0007669"/>
    <property type="project" value="TreeGrafter"/>
</dbReference>
<dbReference type="Gene3D" id="3.40.50.2300">
    <property type="match status" value="2"/>
</dbReference>
<comment type="caution">
    <text evidence="5">The sequence shown here is derived from an EMBL/GenBank/DDBJ whole genome shotgun (WGS) entry which is preliminary data.</text>
</comment>
<dbReference type="CDD" id="cd01392">
    <property type="entry name" value="HTH_LacI"/>
    <property type="match status" value="1"/>
</dbReference>
<dbReference type="InterPro" id="IPR001761">
    <property type="entry name" value="Peripla_BP/Lac1_sug-bd_dom"/>
</dbReference>
<dbReference type="Pfam" id="PF00356">
    <property type="entry name" value="LacI"/>
    <property type="match status" value="1"/>
</dbReference>
<dbReference type="STRING" id="273678.RS84_01452"/>
<dbReference type="InterPro" id="IPR010982">
    <property type="entry name" value="Lambda_DNA-bd_dom_sf"/>
</dbReference>
<dbReference type="GO" id="GO:0000976">
    <property type="term" value="F:transcription cis-regulatory region binding"/>
    <property type="evidence" value="ECO:0007669"/>
    <property type="project" value="TreeGrafter"/>
</dbReference>
<dbReference type="Gene3D" id="1.10.260.40">
    <property type="entry name" value="lambda repressor-like DNA-binding domains"/>
    <property type="match status" value="1"/>
</dbReference>
<proteinExistence type="predicted"/>
<feature type="domain" description="HTH lacI-type" evidence="4">
    <location>
        <begin position="1"/>
        <end position="53"/>
    </location>
</feature>
<protein>
    <submittedName>
        <fullName evidence="5">Ribose operon repressor</fullName>
    </submittedName>
</protein>
<dbReference type="AlphaFoldDB" id="A0A0M2HTL0"/>
<keyword evidence="1" id="KW-0805">Transcription regulation</keyword>
<gene>
    <name evidence="5" type="primary">rbsR_3</name>
    <name evidence="5" type="ORF">RS84_01452</name>
</gene>
<dbReference type="PROSITE" id="PS50932">
    <property type="entry name" value="HTH_LACI_2"/>
    <property type="match status" value="1"/>
</dbReference>
<dbReference type="SUPFAM" id="SSF47413">
    <property type="entry name" value="lambda repressor-like DNA-binding domains"/>
    <property type="match status" value="1"/>
</dbReference>
<dbReference type="PATRIC" id="fig|273678.4.peg.1450"/>
<evidence type="ECO:0000256" key="1">
    <source>
        <dbReference type="ARBA" id="ARBA00023015"/>
    </source>
</evidence>
<dbReference type="PANTHER" id="PTHR30146">
    <property type="entry name" value="LACI-RELATED TRANSCRIPTIONAL REPRESSOR"/>
    <property type="match status" value="1"/>
</dbReference>
<accession>A0A0M2HTL0</accession>
<keyword evidence="6" id="KW-1185">Reference proteome</keyword>
<keyword evidence="3" id="KW-0804">Transcription</keyword>
<dbReference type="PANTHER" id="PTHR30146:SF109">
    <property type="entry name" value="HTH-TYPE TRANSCRIPTIONAL REGULATOR GALS"/>
    <property type="match status" value="1"/>
</dbReference>
<dbReference type="InterPro" id="IPR028082">
    <property type="entry name" value="Peripla_BP_I"/>
</dbReference>
<evidence type="ECO:0000256" key="3">
    <source>
        <dbReference type="ARBA" id="ARBA00023163"/>
    </source>
</evidence>
<dbReference type="SMART" id="SM00354">
    <property type="entry name" value="HTH_LACI"/>
    <property type="match status" value="1"/>
</dbReference>
<sequence>MKQVAALAGVGTKTVSRVINDEPNVSDATAARVWDAIRALDYQPDLQAGSLRRSDGRTRTLGLLVGSVDNPFAGAIHRVVEDLAAERGMAVFASSLDDDPAREGSAVRAFLQRRVDGLILTTASRRPDYLPQLRERGIPAVFVDREPLVDGLDTVASDNRAGAEAGVAHLIEQGHRRIALLADRLDLATASQRQQGYLDALAAAGISRSDALMATDLHDVDSARTALERMLGAAEPPTAVFSAQNLITIGALHALRDAGCSRSVALVGFDDLPLADLLDPGVTVVAQDPQEIGRRAAERLFALLEGADEAPIRSVVPTRLIARGSGEITPAA</sequence>
<organism evidence="5 6">
    <name type="scientific">Microbacterium hydrocarbonoxydans</name>
    <dbReference type="NCBI Taxonomy" id="273678"/>
    <lineage>
        <taxon>Bacteria</taxon>
        <taxon>Bacillati</taxon>
        <taxon>Actinomycetota</taxon>
        <taxon>Actinomycetes</taxon>
        <taxon>Micrococcales</taxon>
        <taxon>Microbacteriaceae</taxon>
        <taxon>Microbacterium</taxon>
    </lineage>
</organism>
<dbReference type="Pfam" id="PF00532">
    <property type="entry name" value="Peripla_BP_1"/>
    <property type="match status" value="1"/>
</dbReference>
<reference evidence="5 6" key="1">
    <citation type="submission" date="2015-02" db="EMBL/GenBank/DDBJ databases">
        <title>Draft genome sequences of ten Microbacterium spp. with emphasis on heavy metal contaminated environments.</title>
        <authorList>
            <person name="Corretto E."/>
        </authorList>
    </citation>
    <scope>NUCLEOTIDE SEQUENCE [LARGE SCALE GENOMIC DNA]</scope>
    <source>
        <strain evidence="5 6">SA35</strain>
    </source>
</reference>
<dbReference type="CDD" id="cd06267">
    <property type="entry name" value="PBP1_LacI_sugar_binding-like"/>
    <property type="match status" value="1"/>
</dbReference>
<evidence type="ECO:0000313" key="6">
    <source>
        <dbReference type="Proteomes" id="UP000033900"/>
    </source>
</evidence>
<evidence type="ECO:0000259" key="4">
    <source>
        <dbReference type="PROSITE" id="PS50932"/>
    </source>
</evidence>
<evidence type="ECO:0000313" key="5">
    <source>
        <dbReference type="EMBL" id="KJL47824.1"/>
    </source>
</evidence>
<dbReference type="Proteomes" id="UP000033900">
    <property type="component" value="Unassembled WGS sequence"/>
</dbReference>
<dbReference type="EMBL" id="JYJB01000008">
    <property type="protein sequence ID" value="KJL47824.1"/>
    <property type="molecule type" value="Genomic_DNA"/>
</dbReference>
<dbReference type="SUPFAM" id="SSF53822">
    <property type="entry name" value="Periplasmic binding protein-like I"/>
    <property type="match status" value="1"/>
</dbReference>
<dbReference type="OrthoDB" id="3595338at2"/>